<evidence type="ECO:0000313" key="9">
    <source>
        <dbReference type="EMBL" id="KAF2436926.1"/>
    </source>
</evidence>
<keyword evidence="6 9" id="KW-0503">Monooxygenase</keyword>
<keyword evidence="8" id="KW-1133">Transmembrane helix</keyword>
<keyword evidence="2 7" id="KW-0349">Heme</keyword>
<dbReference type="OrthoDB" id="10029320at2759"/>
<evidence type="ECO:0000256" key="7">
    <source>
        <dbReference type="PIRSR" id="PIRSR602401-1"/>
    </source>
</evidence>
<dbReference type="InterPro" id="IPR001128">
    <property type="entry name" value="Cyt_P450"/>
</dbReference>
<comment type="caution">
    <text evidence="9">The sequence shown here is derived from an EMBL/GenBank/DDBJ whole genome shotgun (WGS) entry which is preliminary data.</text>
</comment>
<evidence type="ECO:0000256" key="3">
    <source>
        <dbReference type="ARBA" id="ARBA00022723"/>
    </source>
</evidence>
<dbReference type="Pfam" id="PF00067">
    <property type="entry name" value="p450"/>
    <property type="match status" value="1"/>
</dbReference>
<dbReference type="PRINTS" id="PR00385">
    <property type="entry name" value="P450"/>
</dbReference>
<dbReference type="Gene3D" id="1.10.630.10">
    <property type="entry name" value="Cytochrome P450"/>
    <property type="match status" value="1"/>
</dbReference>
<keyword evidence="10" id="KW-1185">Reference proteome</keyword>
<dbReference type="EMBL" id="MU007009">
    <property type="protein sequence ID" value="KAF2436926.1"/>
    <property type="molecule type" value="Genomic_DNA"/>
</dbReference>
<dbReference type="GO" id="GO:0020037">
    <property type="term" value="F:heme binding"/>
    <property type="evidence" value="ECO:0007669"/>
    <property type="project" value="InterPro"/>
</dbReference>
<name>A0A9P4U4R0_9PEZI</name>
<dbReference type="SUPFAM" id="SSF48264">
    <property type="entry name" value="Cytochrome P450"/>
    <property type="match status" value="1"/>
</dbReference>
<gene>
    <name evidence="9" type="ORF">EJ08DRAFT_7302</name>
</gene>
<keyword evidence="8" id="KW-0472">Membrane</keyword>
<sequence length="540" mass="61204">MFISEFPSFSWRQAATAVAAIVLTLLARFLFKLVKQRRRMRGLPGPPYHPVFGHLLIAAKMAAALPPDVHPHHYWYWLRKEYNLGDFYYFDVWPVGPPTLIICNAEVAEQITVKSSLDKHPMVKSFLKQHLGVNNIAAANGAVWKKARTIYNPGFAVSHLMTAIPTIVEDVLTFHDILSKFAESQEVIELEAVAMKLSFDVIGRLVLDMELGSQRGSNILVDAFRRQINYMSSANTWSSPLEGMNPLRRYAISQNSKIIDRFLGDELDRRFANPDEKVLGKSGQRSMLEVAMDTYNAEVRDASSDSSGAMDPEFRQSAIDQIRTFVFAGHDTVSTLISMIFYFLSKIPEARKKACEELDNIFGPDVQATAAKIQEDPYILNRLVFNHAVMKETLRLFPPANTVRVGSPDIFITDPVTNERYPTYDWCVWPDSYVLGRDERYFPKPEAFMPERFLPESPFSSIPAGAWRPFERGPRNCIGSEFGTLEIKVVLALTLRDFEFEPAYDKGDVTVDGEPCYQMLMLSAKPKKGCPGRIKKMTTR</sequence>
<dbReference type="InterPro" id="IPR036396">
    <property type="entry name" value="Cyt_P450_sf"/>
</dbReference>
<keyword evidence="4" id="KW-0560">Oxidoreductase</keyword>
<evidence type="ECO:0000256" key="1">
    <source>
        <dbReference type="ARBA" id="ARBA00010617"/>
    </source>
</evidence>
<evidence type="ECO:0000256" key="5">
    <source>
        <dbReference type="ARBA" id="ARBA00023004"/>
    </source>
</evidence>
<keyword evidence="8" id="KW-0812">Transmembrane</keyword>
<protein>
    <submittedName>
        <fullName evidence="9">Cytochrome P450 monooxygenase-like protein</fullName>
    </submittedName>
</protein>
<dbReference type="PRINTS" id="PR00463">
    <property type="entry name" value="EP450I"/>
</dbReference>
<dbReference type="CDD" id="cd11051">
    <property type="entry name" value="CYP59-like"/>
    <property type="match status" value="1"/>
</dbReference>
<evidence type="ECO:0000256" key="8">
    <source>
        <dbReference type="SAM" id="Phobius"/>
    </source>
</evidence>
<evidence type="ECO:0000313" key="10">
    <source>
        <dbReference type="Proteomes" id="UP000800235"/>
    </source>
</evidence>
<dbReference type="GO" id="GO:0016705">
    <property type="term" value="F:oxidoreductase activity, acting on paired donors, with incorporation or reduction of molecular oxygen"/>
    <property type="evidence" value="ECO:0007669"/>
    <property type="project" value="InterPro"/>
</dbReference>
<dbReference type="InterPro" id="IPR002401">
    <property type="entry name" value="Cyt_P450_E_grp-I"/>
</dbReference>
<comment type="similarity">
    <text evidence="1">Belongs to the cytochrome P450 family.</text>
</comment>
<dbReference type="GO" id="GO:0005506">
    <property type="term" value="F:iron ion binding"/>
    <property type="evidence" value="ECO:0007669"/>
    <property type="project" value="InterPro"/>
</dbReference>
<feature type="transmembrane region" description="Helical" evidence="8">
    <location>
        <begin position="12"/>
        <end position="31"/>
    </location>
</feature>
<feature type="binding site" description="axial binding residue" evidence="7">
    <location>
        <position position="477"/>
    </location>
    <ligand>
        <name>heme</name>
        <dbReference type="ChEBI" id="CHEBI:30413"/>
    </ligand>
    <ligandPart>
        <name>Fe</name>
        <dbReference type="ChEBI" id="CHEBI:18248"/>
    </ligandPart>
</feature>
<dbReference type="PANTHER" id="PTHR24291:SF50">
    <property type="entry name" value="BIFUNCTIONAL ALBAFLAVENONE MONOOXYGENASE_TERPENE SYNTHASE"/>
    <property type="match status" value="1"/>
</dbReference>
<dbReference type="PANTHER" id="PTHR24291">
    <property type="entry name" value="CYTOCHROME P450 FAMILY 4"/>
    <property type="match status" value="1"/>
</dbReference>
<keyword evidence="5 7" id="KW-0408">Iron</keyword>
<keyword evidence="3 7" id="KW-0479">Metal-binding</keyword>
<reference evidence="9" key="1">
    <citation type="journal article" date="2020" name="Stud. Mycol.">
        <title>101 Dothideomycetes genomes: a test case for predicting lifestyles and emergence of pathogens.</title>
        <authorList>
            <person name="Haridas S."/>
            <person name="Albert R."/>
            <person name="Binder M."/>
            <person name="Bloem J."/>
            <person name="Labutti K."/>
            <person name="Salamov A."/>
            <person name="Andreopoulos B."/>
            <person name="Baker S."/>
            <person name="Barry K."/>
            <person name="Bills G."/>
            <person name="Bluhm B."/>
            <person name="Cannon C."/>
            <person name="Castanera R."/>
            <person name="Culley D."/>
            <person name="Daum C."/>
            <person name="Ezra D."/>
            <person name="Gonzalez J."/>
            <person name="Henrissat B."/>
            <person name="Kuo A."/>
            <person name="Liang C."/>
            <person name="Lipzen A."/>
            <person name="Lutzoni F."/>
            <person name="Magnuson J."/>
            <person name="Mondo S."/>
            <person name="Nolan M."/>
            <person name="Ohm R."/>
            <person name="Pangilinan J."/>
            <person name="Park H.-J."/>
            <person name="Ramirez L."/>
            <person name="Alfaro M."/>
            <person name="Sun H."/>
            <person name="Tritt A."/>
            <person name="Yoshinaga Y."/>
            <person name="Zwiers L.-H."/>
            <person name="Turgeon B."/>
            <person name="Goodwin S."/>
            <person name="Spatafora J."/>
            <person name="Crous P."/>
            <person name="Grigoriev I."/>
        </authorList>
    </citation>
    <scope>NUCLEOTIDE SEQUENCE</scope>
    <source>
        <strain evidence="9">CBS 130266</strain>
    </source>
</reference>
<dbReference type="InterPro" id="IPR050196">
    <property type="entry name" value="Cytochrome_P450_Monoox"/>
</dbReference>
<organism evidence="9 10">
    <name type="scientific">Tothia fuscella</name>
    <dbReference type="NCBI Taxonomy" id="1048955"/>
    <lineage>
        <taxon>Eukaryota</taxon>
        <taxon>Fungi</taxon>
        <taxon>Dikarya</taxon>
        <taxon>Ascomycota</taxon>
        <taxon>Pezizomycotina</taxon>
        <taxon>Dothideomycetes</taxon>
        <taxon>Pleosporomycetidae</taxon>
        <taxon>Venturiales</taxon>
        <taxon>Cylindrosympodiaceae</taxon>
        <taxon>Tothia</taxon>
    </lineage>
</organism>
<proteinExistence type="inferred from homology"/>
<evidence type="ECO:0000256" key="6">
    <source>
        <dbReference type="ARBA" id="ARBA00023033"/>
    </source>
</evidence>
<dbReference type="AlphaFoldDB" id="A0A9P4U4R0"/>
<dbReference type="GO" id="GO:0004497">
    <property type="term" value="F:monooxygenase activity"/>
    <property type="evidence" value="ECO:0007669"/>
    <property type="project" value="UniProtKB-KW"/>
</dbReference>
<accession>A0A9P4U4R0</accession>
<evidence type="ECO:0000256" key="2">
    <source>
        <dbReference type="ARBA" id="ARBA00022617"/>
    </source>
</evidence>
<comment type="cofactor">
    <cofactor evidence="7">
        <name>heme</name>
        <dbReference type="ChEBI" id="CHEBI:30413"/>
    </cofactor>
</comment>
<evidence type="ECO:0000256" key="4">
    <source>
        <dbReference type="ARBA" id="ARBA00023002"/>
    </source>
</evidence>
<dbReference type="Proteomes" id="UP000800235">
    <property type="component" value="Unassembled WGS sequence"/>
</dbReference>